<gene>
    <name evidence="4" type="ORF">N7456_009948</name>
</gene>
<reference evidence="4" key="1">
    <citation type="submission" date="2022-11" db="EMBL/GenBank/DDBJ databases">
        <authorList>
            <person name="Petersen C."/>
        </authorList>
    </citation>
    <scope>NUCLEOTIDE SEQUENCE</scope>
    <source>
        <strain evidence="4">IBT 30069</strain>
    </source>
</reference>
<keyword evidence="2" id="KW-0456">Lyase</keyword>
<evidence type="ECO:0000313" key="4">
    <source>
        <dbReference type="EMBL" id="KAJ5094087.1"/>
    </source>
</evidence>
<dbReference type="Gene3D" id="3.10.450.50">
    <property type="match status" value="1"/>
</dbReference>
<comment type="similarity">
    <text evidence="1">Belongs to the scytalone dehydratase family.</text>
</comment>
<accession>A0A9W9F5W3</accession>
<keyword evidence="5" id="KW-1185">Reference proteome</keyword>
<comment type="caution">
    <text evidence="4">The sequence shown here is derived from an EMBL/GenBank/DDBJ whole genome shotgun (WGS) entry which is preliminary data.</text>
</comment>
<dbReference type="SUPFAM" id="SSF54427">
    <property type="entry name" value="NTF2-like"/>
    <property type="match status" value="1"/>
</dbReference>
<dbReference type="InterPro" id="IPR049884">
    <property type="entry name" value="Scytalone_dh"/>
</dbReference>
<dbReference type="InterPro" id="IPR032710">
    <property type="entry name" value="NTF2-like_dom_sf"/>
</dbReference>
<dbReference type="EMBL" id="JAPQKH010000006">
    <property type="protein sequence ID" value="KAJ5094087.1"/>
    <property type="molecule type" value="Genomic_DNA"/>
</dbReference>
<proteinExistence type="inferred from homology"/>
<sequence>MATTPLLQCQNTLYDWAESIDTKSWSLLHSLFAPEVSIDYGDVGGVKDLSAAPDLFIDWVSSPERLGNLEITTQHFIGACKWTEVSGARWRVYFQIRAAHWRPSNKRDGATLNANGYGLNTMEFELSEGIWKIVLVKVGARWIEGDIEAVFRGD</sequence>
<name>A0A9W9F5W3_9EURO</name>
<evidence type="ECO:0000256" key="1">
    <source>
        <dbReference type="ARBA" id="ARBA00008584"/>
    </source>
</evidence>
<organism evidence="4 5">
    <name type="scientific">Penicillium angulare</name>
    <dbReference type="NCBI Taxonomy" id="116970"/>
    <lineage>
        <taxon>Eukaryota</taxon>
        <taxon>Fungi</taxon>
        <taxon>Dikarya</taxon>
        <taxon>Ascomycota</taxon>
        <taxon>Pezizomycotina</taxon>
        <taxon>Eurotiomycetes</taxon>
        <taxon>Eurotiomycetidae</taxon>
        <taxon>Eurotiales</taxon>
        <taxon>Aspergillaceae</taxon>
        <taxon>Penicillium</taxon>
    </lineage>
</organism>
<dbReference type="Pfam" id="PF02982">
    <property type="entry name" value="Scytalone_dh"/>
    <property type="match status" value="1"/>
</dbReference>
<protein>
    <submittedName>
        <fullName evidence="4">NTF2-like protein</fullName>
    </submittedName>
</protein>
<feature type="domain" description="Scytalone dehydratase-like" evidence="3">
    <location>
        <begin position="7"/>
        <end position="152"/>
    </location>
</feature>
<evidence type="ECO:0000256" key="2">
    <source>
        <dbReference type="ARBA" id="ARBA00023239"/>
    </source>
</evidence>
<dbReference type="GO" id="GO:0016829">
    <property type="term" value="F:lyase activity"/>
    <property type="evidence" value="ECO:0007669"/>
    <property type="project" value="UniProtKB-KW"/>
</dbReference>
<evidence type="ECO:0000313" key="5">
    <source>
        <dbReference type="Proteomes" id="UP001149165"/>
    </source>
</evidence>
<dbReference type="Proteomes" id="UP001149165">
    <property type="component" value="Unassembled WGS sequence"/>
</dbReference>
<dbReference type="OrthoDB" id="5281072at2759"/>
<evidence type="ECO:0000259" key="3">
    <source>
        <dbReference type="Pfam" id="PF02982"/>
    </source>
</evidence>
<dbReference type="AlphaFoldDB" id="A0A9W9F5W3"/>
<reference evidence="4" key="2">
    <citation type="journal article" date="2023" name="IMA Fungus">
        <title>Comparative genomic study of the Penicillium genus elucidates a diverse pangenome and 15 lateral gene transfer events.</title>
        <authorList>
            <person name="Petersen C."/>
            <person name="Sorensen T."/>
            <person name="Nielsen M.R."/>
            <person name="Sondergaard T.E."/>
            <person name="Sorensen J.L."/>
            <person name="Fitzpatrick D.A."/>
            <person name="Frisvad J.C."/>
            <person name="Nielsen K.L."/>
        </authorList>
    </citation>
    <scope>NUCLEOTIDE SEQUENCE</scope>
    <source>
        <strain evidence="4">IBT 30069</strain>
    </source>
</reference>